<organism evidence="2 3">
    <name type="scientific">Prymnesium parvum</name>
    <name type="common">Toxic golden alga</name>
    <dbReference type="NCBI Taxonomy" id="97485"/>
    <lineage>
        <taxon>Eukaryota</taxon>
        <taxon>Haptista</taxon>
        <taxon>Haptophyta</taxon>
        <taxon>Prymnesiophyceae</taxon>
        <taxon>Prymnesiales</taxon>
        <taxon>Prymnesiaceae</taxon>
        <taxon>Prymnesium</taxon>
    </lineage>
</organism>
<accession>A0AB34K5W1</accession>
<evidence type="ECO:0000256" key="1">
    <source>
        <dbReference type="SAM" id="SignalP"/>
    </source>
</evidence>
<sequence length="1357" mass="142802">MRPHPSTRRALAPRLLLACLLAASPLARASEAAPQISEINVLLPPQCEIELSVTGGSGCYEWTSDREDLARVVHTDCDGGTSSAVVRTGEAATGLKRAFIRAVRPSDKLPDESVDPSADDPTELVCEVNVAEVSSLEIFTVTRRMFAQERQWLQVAALDADGNFFSLPGMRTMRFDWSFSPAGALELSRKPPHQQLEPELLRLSEAEMKRYYKIPVRAAPLPTVAYVRARLVHPEREVVREEPIQIINTSLTIEPHSLVMAPGMGHQYGLRFCPESAECSGSEPPPPASTHWWLKTSSFVHTSPVAAVNASGYVDALQVGTANVGAKVSMLHAEVELAVALPHALVLTLARECADDVEEGCAGWAEEGECACSPERMKKQCGTSCCTDAARTTIVEGEERLVKLSLMAEDEEVPMLLPSAEDAPAHLLPRLYLPKESTSVLSLERTSPLRCGRSCSLDCPLEGVCEAPADGRVTRPTCLCALLTARRVGKESVHASLGASPAATHPSVAWGALAAALPIRVVSPLSLPPHPVRHPHLCTVGAELPAVPVVPLPYPSGGSGAWRWRMASSLADGVSVGPHEVHIRQPCRLRLAALDVEASSATACLEVETVAISALEILAHEDEEVLVGSDVAIAIGFRGAADEQLLRFDSCDAAMLDWQLSSLSTPPDATLAFVGTATPSLSNLTAASTTCYAECPSDPAISCALLHLRAAHTGSSTLSVTLANRCAAADAPLHAAVRLHAIARLAPRPVRLCASPADAPVPHAVHLRARDLTAPLRRAALGDASALALETQLPDALSVELVGHAEEHEAIWLRLACSRPHSQLARLAAPLRTHAAAPAAASTLELEVLCAPPPSVRDGAARRVLAIGEAAHLHVSGGWAGAELLANASFDPSGQRAAAPPLLTTTPLAQEEGDAGFAGWDLSLLPRRSGLLTLRLALDAPDETPSCATAPPVELVAAFSGFVVTCPSRTMLPGETMRCYALPSAAGIALAPTTDLLDVVSFNWSIASDAVAARPLLAASTPTRRESFVVLVTARAVGHARLSVRAVSAGVASDVSFAIAVVEPLGRYIHPALAAEPPMLLAANTTLCLLQEGGGAGERAARGAPCMEWRTPPSGTKWTFCDGSTESSSGASINAQGALFSAAAASHLCALATLPSTAFEGDALDRHSMPDPPQTQPLMFEVTRVAAIRLLVTAEGGEGGAHFNGVLSAGTATRVCAIPVDIWGRPFLAAGLAADWLQLQVSPPSAVAVAITNSSTDCFVLEPQAEWEAVAGQRAALLEVGMRLPEPLEPSVYAFAPLIVGEGATAFSSPSSEGYRRDLVVAFTLLLALAVSIPLCHRKPRVATLDPRAYPEIGKRH</sequence>
<dbReference type="Proteomes" id="UP001515480">
    <property type="component" value="Unassembled WGS sequence"/>
</dbReference>
<evidence type="ECO:0008006" key="4">
    <source>
        <dbReference type="Google" id="ProtNLM"/>
    </source>
</evidence>
<evidence type="ECO:0000313" key="2">
    <source>
        <dbReference type="EMBL" id="KAL1529520.1"/>
    </source>
</evidence>
<gene>
    <name evidence="2" type="ORF">AB1Y20_000466</name>
</gene>
<feature type="signal peptide" evidence="1">
    <location>
        <begin position="1"/>
        <end position="29"/>
    </location>
</feature>
<dbReference type="EMBL" id="JBGBPQ010000001">
    <property type="protein sequence ID" value="KAL1529520.1"/>
    <property type="molecule type" value="Genomic_DNA"/>
</dbReference>
<protein>
    <recommendedName>
        <fullName evidence="4">BIG2 domain-containing protein</fullName>
    </recommendedName>
</protein>
<reference evidence="2 3" key="1">
    <citation type="journal article" date="2024" name="Science">
        <title>Giant polyketide synthase enzymes in the biosynthesis of giant marine polyether toxins.</title>
        <authorList>
            <person name="Fallon T.R."/>
            <person name="Shende V.V."/>
            <person name="Wierzbicki I.H."/>
            <person name="Pendleton A.L."/>
            <person name="Watervoot N.F."/>
            <person name="Auber R.P."/>
            <person name="Gonzalez D.J."/>
            <person name="Wisecaver J.H."/>
            <person name="Moore B.S."/>
        </authorList>
    </citation>
    <scope>NUCLEOTIDE SEQUENCE [LARGE SCALE GENOMIC DNA]</scope>
    <source>
        <strain evidence="2 3">12B1</strain>
    </source>
</reference>
<comment type="caution">
    <text evidence="2">The sequence shown here is derived from an EMBL/GenBank/DDBJ whole genome shotgun (WGS) entry which is preliminary data.</text>
</comment>
<name>A0AB34K5W1_PRYPA</name>
<keyword evidence="3" id="KW-1185">Reference proteome</keyword>
<keyword evidence="1" id="KW-0732">Signal</keyword>
<dbReference type="InterPro" id="IPR045197">
    <property type="entry name" value="NUP210-like"/>
</dbReference>
<evidence type="ECO:0000313" key="3">
    <source>
        <dbReference type="Proteomes" id="UP001515480"/>
    </source>
</evidence>
<feature type="chain" id="PRO_5044274130" description="BIG2 domain-containing protein" evidence="1">
    <location>
        <begin position="30"/>
        <end position="1357"/>
    </location>
</feature>
<dbReference type="PANTHER" id="PTHR23019:SF0">
    <property type="entry name" value="NUCLEAR PORE MEMBRANE GLYCOPROTEIN 210"/>
    <property type="match status" value="1"/>
</dbReference>
<dbReference type="PANTHER" id="PTHR23019">
    <property type="entry name" value="NUCLEAR PORE MEMBRANE GLYCOPROTEIN GP210-RELATED"/>
    <property type="match status" value="1"/>
</dbReference>
<proteinExistence type="predicted"/>